<dbReference type="OrthoDB" id="9814092at2"/>
<name>Q01SQ0_SOLUE</name>
<dbReference type="GO" id="GO:0016891">
    <property type="term" value="F:RNA endonuclease activity producing 5'-phosphomonoesters, hydrolytic mechanism"/>
    <property type="evidence" value="ECO:0007669"/>
    <property type="project" value="TreeGrafter"/>
</dbReference>
<dbReference type="InterPro" id="IPR051406">
    <property type="entry name" value="PLD_domain"/>
</dbReference>
<keyword evidence="4" id="KW-0378">Hydrolase</keyword>
<protein>
    <recommendedName>
        <fullName evidence="3">phospholipase D</fullName>
        <ecNumber evidence="3">3.1.4.4</ecNumber>
    </recommendedName>
</protein>
<evidence type="ECO:0000256" key="7">
    <source>
        <dbReference type="SAM" id="MobiDB-lite"/>
    </source>
</evidence>
<organism evidence="9">
    <name type="scientific">Solibacter usitatus (strain Ellin6076)</name>
    <dbReference type="NCBI Taxonomy" id="234267"/>
    <lineage>
        <taxon>Bacteria</taxon>
        <taxon>Pseudomonadati</taxon>
        <taxon>Acidobacteriota</taxon>
        <taxon>Terriglobia</taxon>
        <taxon>Bryobacterales</taxon>
        <taxon>Solibacteraceae</taxon>
        <taxon>Candidatus Solibacter</taxon>
    </lineage>
</organism>
<feature type="region of interest" description="Disordered" evidence="7">
    <location>
        <begin position="488"/>
        <end position="509"/>
    </location>
</feature>
<dbReference type="Pfam" id="PF13091">
    <property type="entry name" value="PLDc_2"/>
    <property type="match status" value="2"/>
</dbReference>
<dbReference type="GO" id="GO:0016042">
    <property type="term" value="P:lipid catabolic process"/>
    <property type="evidence" value="ECO:0007669"/>
    <property type="project" value="UniProtKB-KW"/>
</dbReference>
<evidence type="ECO:0000256" key="6">
    <source>
        <dbReference type="ARBA" id="ARBA00023098"/>
    </source>
</evidence>
<comment type="similarity">
    <text evidence="2">Belongs to the phospholipase D family.</text>
</comment>
<dbReference type="GO" id="GO:0004630">
    <property type="term" value="F:phospholipase D activity"/>
    <property type="evidence" value="ECO:0007669"/>
    <property type="project" value="UniProtKB-EC"/>
</dbReference>
<feature type="domain" description="PLD phosphodiesterase" evidence="8">
    <location>
        <begin position="416"/>
        <end position="444"/>
    </location>
</feature>
<dbReference type="GO" id="GO:0006793">
    <property type="term" value="P:phosphorus metabolic process"/>
    <property type="evidence" value="ECO:0007669"/>
    <property type="project" value="UniProtKB-ARBA"/>
</dbReference>
<dbReference type="CDD" id="cd09116">
    <property type="entry name" value="PLDc_Nuc_like"/>
    <property type="match status" value="1"/>
</dbReference>
<evidence type="ECO:0000256" key="5">
    <source>
        <dbReference type="ARBA" id="ARBA00022963"/>
    </source>
</evidence>
<dbReference type="InterPro" id="IPR001736">
    <property type="entry name" value="PLipase_D/transphosphatidylase"/>
</dbReference>
<dbReference type="SUPFAM" id="SSF56024">
    <property type="entry name" value="Phospholipase D/nuclease"/>
    <property type="match status" value="2"/>
</dbReference>
<dbReference type="KEGG" id="sus:Acid_6394"/>
<reference evidence="9" key="1">
    <citation type="submission" date="2006-10" db="EMBL/GenBank/DDBJ databases">
        <title>Complete sequence of Solibacter usitatus Ellin6076.</title>
        <authorList>
            <consortium name="US DOE Joint Genome Institute"/>
            <person name="Copeland A."/>
            <person name="Lucas S."/>
            <person name="Lapidus A."/>
            <person name="Barry K."/>
            <person name="Detter J.C."/>
            <person name="Glavina del Rio T."/>
            <person name="Hammon N."/>
            <person name="Israni S."/>
            <person name="Dalin E."/>
            <person name="Tice H."/>
            <person name="Pitluck S."/>
            <person name="Thompson L.S."/>
            <person name="Brettin T."/>
            <person name="Bruce D."/>
            <person name="Han C."/>
            <person name="Tapia R."/>
            <person name="Gilna P."/>
            <person name="Schmutz J."/>
            <person name="Larimer F."/>
            <person name="Land M."/>
            <person name="Hauser L."/>
            <person name="Kyrpides N."/>
            <person name="Mikhailova N."/>
            <person name="Janssen P.H."/>
            <person name="Kuske C.R."/>
            <person name="Richardson P."/>
        </authorList>
    </citation>
    <scope>NUCLEOTIDE SEQUENCE</scope>
    <source>
        <strain evidence="9">Ellin6076</strain>
    </source>
</reference>
<sequence length="509" mass="56390">MIGADRTDSPSDSTGHGDYGIPQLSYWWNRRLRALDPRTQMEALFTSVHGGDALRRRVIEVIAEAASLTFSGKVDLHVMMFAFTDYEVAEALIDAATRHSSINVRIIADWSQRNHARNQQVGRLAGLGLPNLRIRYKKDQPYLWDATAGQLRWSYRVSRGLLHHKTLAVLVNGRPRRLICGSFNWTATAARSYENILLLAADDPGSCELMARMELEFEALWSDGFATLSPAEAHLHYRAILEEYNRDPTISPGAIAGIAAAGSEPLQILHAEDWPPGDESSQLDRVDPPALNLDHPVAIAFNSRSPEQSAGRCGHAKSNHTQMFSRCTPSGGRKRVRLTLTNLALDTISRVAPGETMKVAMYGLSTRTPEYGALLAAARRGVRLFVLLDGMVGVDVCASLTRARHLESLAIEVRTTSKTMHQKYIVCPQSGTVLTGTANMSTDASSRHLEHRIRVLGDEMLAAQFCEDFDTIWARVLPEPVKWDLNSRREVSEEESEVLCPPSTNNESP</sequence>
<gene>
    <name evidence="9" type="ordered locus">Acid_6394</name>
</gene>
<dbReference type="EMBL" id="CP000473">
    <property type="protein sequence ID" value="ABJ87320.1"/>
    <property type="molecule type" value="Genomic_DNA"/>
</dbReference>
<proteinExistence type="inferred from homology"/>
<evidence type="ECO:0000313" key="9">
    <source>
        <dbReference type="EMBL" id="ABJ87320.1"/>
    </source>
</evidence>
<dbReference type="InterPro" id="IPR025202">
    <property type="entry name" value="PLD-like_dom"/>
</dbReference>
<feature type="region of interest" description="Disordered" evidence="7">
    <location>
        <begin position="306"/>
        <end position="330"/>
    </location>
</feature>
<comment type="catalytic activity">
    <reaction evidence="1">
        <text>a 1,2-diacyl-sn-glycero-3-phosphocholine + H2O = a 1,2-diacyl-sn-glycero-3-phosphate + choline + H(+)</text>
        <dbReference type="Rhea" id="RHEA:14445"/>
        <dbReference type="ChEBI" id="CHEBI:15354"/>
        <dbReference type="ChEBI" id="CHEBI:15377"/>
        <dbReference type="ChEBI" id="CHEBI:15378"/>
        <dbReference type="ChEBI" id="CHEBI:57643"/>
        <dbReference type="ChEBI" id="CHEBI:58608"/>
        <dbReference type="EC" id="3.1.4.4"/>
    </reaction>
</comment>
<evidence type="ECO:0000259" key="8">
    <source>
        <dbReference type="PROSITE" id="PS50035"/>
    </source>
</evidence>
<evidence type="ECO:0000256" key="4">
    <source>
        <dbReference type="ARBA" id="ARBA00022801"/>
    </source>
</evidence>
<evidence type="ECO:0000256" key="3">
    <source>
        <dbReference type="ARBA" id="ARBA00012027"/>
    </source>
</evidence>
<dbReference type="PANTHER" id="PTHR43856:SF1">
    <property type="entry name" value="MITOCHONDRIAL CARDIOLIPIN HYDROLASE"/>
    <property type="match status" value="1"/>
</dbReference>
<dbReference type="HOGENOM" id="CLU_535168_0_0_0"/>
<dbReference type="PROSITE" id="PS50035">
    <property type="entry name" value="PLD"/>
    <property type="match status" value="1"/>
</dbReference>
<dbReference type="InParanoid" id="Q01SQ0"/>
<accession>Q01SQ0</accession>
<dbReference type="Gene3D" id="3.30.870.10">
    <property type="entry name" value="Endonuclease Chain A"/>
    <property type="match status" value="2"/>
</dbReference>
<dbReference type="PANTHER" id="PTHR43856">
    <property type="entry name" value="CARDIOLIPIN HYDROLASE"/>
    <property type="match status" value="1"/>
</dbReference>
<dbReference type="AlphaFoldDB" id="Q01SQ0"/>
<evidence type="ECO:0000256" key="2">
    <source>
        <dbReference type="ARBA" id="ARBA00008664"/>
    </source>
</evidence>
<evidence type="ECO:0000256" key="1">
    <source>
        <dbReference type="ARBA" id="ARBA00000798"/>
    </source>
</evidence>
<dbReference type="eggNOG" id="COG1502">
    <property type="taxonomic scope" value="Bacteria"/>
</dbReference>
<keyword evidence="5" id="KW-0442">Lipid degradation</keyword>
<feature type="compositionally biased region" description="Polar residues" evidence="7">
    <location>
        <begin position="319"/>
        <end position="328"/>
    </location>
</feature>
<dbReference type="STRING" id="234267.Acid_6394"/>
<dbReference type="EC" id="3.1.4.4" evidence="3"/>
<keyword evidence="6" id="KW-0443">Lipid metabolism</keyword>